<keyword evidence="1" id="KW-0812">Transmembrane</keyword>
<gene>
    <name evidence="2" type="ORF">EYF80_002448</name>
</gene>
<comment type="caution">
    <text evidence="2">The sequence shown here is derived from an EMBL/GenBank/DDBJ whole genome shotgun (WGS) entry which is preliminary data.</text>
</comment>
<feature type="transmembrane region" description="Helical" evidence="1">
    <location>
        <begin position="90"/>
        <end position="109"/>
    </location>
</feature>
<evidence type="ECO:0000256" key="1">
    <source>
        <dbReference type="SAM" id="Phobius"/>
    </source>
</evidence>
<reference evidence="2 3" key="1">
    <citation type="submission" date="2019-03" db="EMBL/GenBank/DDBJ databases">
        <title>First draft genome of Liparis tanakae, snailfish: a comprehensive survey of snailfish specific genes.</title>
        <authorList>
            <person name="Kim W."/>
            <person name="Song I."/>
            <person name="Jeong J.-H."/>
            <person name="Kim D."/>
            <person name="Kim S."/>
            <person name="Ryu S."/>
            <person name="Song J.Y."/>
            <person name="Lee S.K."/>
        </authorList>
    </citation>
    <scope>NUCLEOTIDE SEQUENCE [LARGE SCALE GENOMIC DNA]</scope>
    <source>
        <tissue evidence="2">Muscle</tissue>
    </source>
</reference>
<organism evidence="2 3">
    <name type="scientific">Liparis tanakae</name>
    <name type="common">Tanaka's snailfish</name>
    <dbReference type="NCBI Taxonomy" id="230148"/>
    <lineage>
        <taxon>Eukaryota</taxon>
        <taxon>Metazoa</taxon>
        <taxon>Chordata</taxon>
        <taxon>Craniata</taxon>
        <taxon>Vertebrata</taxon>
        <taxon>Euteleostomi</taxon>
        <taxon>Actinopterygii</taxon>
        <taxon>Neopterygii</taxon>
        <taxon>Teleostei</taxon>
        <taxon>Neoteleostei</taxon>
        <taxon>Acanthomorphata</taxon>
        <taxon>Eupercaria</taxon>
        <taxon>Perciformes</taxon>
        <taxon>Cottioidei</taxon>
        <taxon>Cottales</taxon>
        <taxon>Liparidae</taxon>
        <taxon>Liparis</taxon>
    </lineage>
</organism>
<dbReference type="Proteomes" id="UP000314294">
    <property type="component" value="Unassembled WGS sequence"/>
</dbReference>
<name>A0A4Z2JAQ7_9TELE</name>
<dbReference type="EMBL" id="SRLO01000011">
    <property type="protein sequence ID" value="TNN87246.1"/>
    <property type="molecule type" value="Genomic_DNA"/>
</dbReference>
<sequence length="120" mass="13640">MQRTTLCAQSDTFLTLAYREGVTAAAQVLTRGGQEVERVVLEVLVDEWKENLKEDIDNDKIRDMLSPSLVLSMLQLIARKLFRDSRIGHLPFLMGVFCIFVGKLLKLIWKSNAGKIKCEN</sequence>
<proteinExistence type="predicted"/>
<keyword evidence="1" id="KW-0472">Membrane</keyword>
<evidence type="ECO:0000313" key="3">
    <source>
        <dbReference type="Proteomes" id="UP000314294"/>
    </source>
</evidence>
<dbReference type="AlphaFoldDB" id="A0A4Z2JAQ7"/>
<protein>
    <submittedName>
        <fullName evidence="2">Uncharacterized protein</fullName>
    </submittedName>
</protein>
<evidence type="ECO:0000313" key="2">
    <source>
        <dbReference type="EMBL" id="TNN87246.1"/>
    </source>
</evidence>
<keyword evidence="3" id="KW-1185">Reference proteome</keyword>
<accession>A0A4Z2JAQ7</accession>
<keyword evidence="1" id="KW-1133">Transmembrane helix</keyword>